<dbReference type="KEGG" id="isc:8024257"/>
<dbReference type="VEuPathDB" id="VectorBase:ISCP_000922"/>
<protein>
    <submittedName>
        <fullName evidence="2 3">Secreted protein, putative</fullName>
    </submittedName>
</protein>
<reference evidence="2 4" key="1">
    <citation type="submission" date="2008-03" db="EMBL/GenBank/DDBJ databases">
        <title>Annotation of Ixodes scapularis.</title>
        <authorList>
            <consortium name="Ixodes scapularis Genome Project Consortium"/>
            <person name="Caler E."/>
            <person name="Hannick L.I."/>
            <person name="Bidwell S."/>
            <person name="Joardar V."/>
            <person name="Thiagarajan M."/>
            <person name="Amedeo P."/>
            <person name="Galinsky K.J."/>
            <person name="Schobel S."/>
            <person name="Inman J."/>
            <person name="Hostetler J."/>
            <person name="Miller J."/>
            <person name="Hammond M."/>
            <person name="Megy K."/>
            <person name="Lawson D."/>
            <person name="Kodira C."/>
            <person name="Sutton G."/>
            <person name="Meyer J."/>
            <person name="Hill C.A."/>
            <person name="Birren B."/>
            <person name="Nene V."/>
            <person name="Collins F."/>
            <person name="Alarcon-Chaidez F."/>
            <person name="Wikel S."/>
            <person name="Strausberg R."/>
        </authorList>
    </citation>
    <scope>NUCLEOTIDE SEQUENCE [LARGE SCALE GENOMIC DNA]</scope>
    <source>
        <strain evidence="4">Wikel</strain>
        <strain evidence="2">Wikel colony</strain>
    </source>
</reference>
<evidence type="ECO:0000313" key="3">
    <source>
        <dbReference type="EnsemblMetazoa" id="ISCW000300-PA"/>
    </source>
</evidence>
<name>B7P3Y8_IXOSC</name>
<keyword evidence="4" id="KW-1185">Reference proteome</keyword>
<dbReference type="EMBL" id="ABJB011055761">
    <property type="status" value="NOT_ANNOTATED_CDS"/>
    <property type="molecule type" value="Genomic_DNA"/>
</dbReference>
<evidence type="ECO:0000313" key="4">
    <source>
        <dbReference type="Proteomes" id="UP000001555"/>
    </source>
</evidence>
<evidence type="ECO:0000256" key="1">
    <source>
        <dbReference type="SAM" id="SignalP"/>
    </source>
</evidence>
<proteinExistence type="evidence at protein level"/>
<dbReference type="EnsemblMetazoa" id="ISCW000300-RA">
    <property type="protein sequence ID" value="ISCW000300-PA"/>
    <property type="gene ID" value="ISCW000300"/>
</dbReference>
<dbReference type="InParanoid" id="B7P3Y8"/>
<dbReference type="AlphaFoldDB" id="B7P3Y8"/>
<evidence type="ECO:0007829" key="5">
    <source>
        <dbReference type="PeptideAtlas" id="B7P3Y8"/>
    </source>
</evidence>
<gene>
    <name evidence="3" type="primary">8024257</name>
    <name evidence="2" type="ORF">IscW_ISCW000300</name>
</gene>
<dbReference type="VEuPathDB" id="VectorBase:ISCW000300"/>
<dbReference type="VEuPathDB" id="VectorBase:ISCI000300"/>
<keyword evidence="1" id="KW-0732">Signal</keyword>
<dbReference type="PaxDb" id="6945-B7P3Y8"/>
<dbReference type="EMBL" id="DS631611">
    <property type="protein sequence ID" value="EEC01310.1"/>
    <property type="molecule type" value="Genomic_DNA"/>
</dbReference>
<organism>
    <name type="scientific">Ixodes scapularis</name>
    <name type="common">Black-legged tick</name>
    <name type="synonym">Deer tick</name>
    <dbReference type="NCBI Taxonomy" id="6945"/>
    <lineage>
        <taxon>Eukaryota</taxon>
        <taxon>Metazoa</taxon>
        <taxon>Ecdysozoa</taxon>
        <taxon>Arthropoda</taxon>
        <taxon>Chelicerata</taxon>
        <taxon>Arachnida</taxon>
        <taxon>Acari</taxon>
        <taxon>Parasitiformes</taxon>
        <taxon>Ixodida</taxon>
        <taxon>Ixodoidea</taxon>
        <taxon>Ixodidae</taxon>
        <taxon>Ixodinae</taxon>
        <taxon>Ixodes</taxon>
    </lineage>
</organism>
<keyword evidence="5" id="KW-1267">Proteomics identification</keyword>
<dbReference type="HOGENOM" id="CLU_115109_0_0_1"/>
<feature type="signal peptide" evidence="1">
    <location>
        <begin position="1"/>
        <end position="18"/>
    </location>
</feature>
<feature type="chain" id="PRO_5010825782" evidence="1">
    <location>
        <begin position="19"/>
        <end position="207"/>
    </location>
</feature>
<evidence type="ECO:0000313" key="2">
    <source>
        <dbReference type="EMBL" id="EEC01310.1"/>
    </source>
</evidence>
<reference evidence="3" key="2">
    <citation type="submission" date="2020-05" db="UniProtKB">
        <authorList>
            <consortium name="EnsemblMetazoa"/>
        </authorList>
    </citation>
    <scope>IDENTIFICATION</scope>
    <source>
        <strain evidence="3">wikel</strain>
    </source>
</reference>
<accession>B7P3Y8</accession>
<sequence>MAFIAALATVLCFNQVLSKDFPKPENCDVPEKAQLEEKLDQLFRNLPKEYLVDGFRTELYPGAIFLEAGTVSRLDEFRPDRPYETFCRGNDTVTLFSIYSKYPIRMTIPWRLCSSHNGTIVTSVDRVRYEGELVMTKTQAGTQSKITNLMPVVMENIKVEMTGAGETMHIIAQMIGDIVSRPVRVLWTMVVTSTFEKTLDKTLETLN</sequence>
<dbReference type="Proteomes" id="UP000001555">
    <property type="component" value="Unassembled WGS sequence"/>
</dbReference>